<protein>
    <recommendedName>
        <fullName evidence="2">UrcA family protein</fullName>
    </recommendedName>
</protein>
<name>A0A160TJM0_9ZZZZ</name>
<gene>
    <name evidence="1" type="ORF">MGWOODY_Smn2191</name>
</gene>
<evidence type="ECO:0000313" key="1">
    <source>
        <dbReference type="EMBL" id="CUS43794.1"/>
    </source>
</evidence>
<dbReference type="InterPro" id="IPR030972">
    <property type="entry name" value="UrcA_uranyl"/>
</dbReference>
<sequence length="107" mass="11534">MLKLLIPAALLSAVLPNAAQAMENPADVHVAYRDLNLKSPSGVQMLDRRIERAVSRICVEDGALDMQRRLAVFRCRRVALAKVAGQRAAALESAASGNVELAARADR</sequence>
<dbReference type="EMBL" id="CZQE01000084">
    <property type="protein sequence ID" value="CUS43794.1"/>
    <property type="molecule type" value="Genomic_DNA"/>
</dbReference>
<dbReference type="AlphaFoldDB" id="A0A160TJM0"/>
<accession>A0A160TJM0</accession>
<evidence type="ECO:0008006" key="2">
    <source>
        <dbReference type="Google" id="ProtNLM"/>
    </source>
</evidence>
<reference evidence="1" key="1">
    <citation type="submission" date="2015-10" db="EMBL/GenBank/DDBJ databases">
        <authorList>
            <person name="Gilbert D.G."/>
        </authorList>
    </citation>
    <scope>NUCLEOTIDE SEQUENCE</scope>
</reference>
<organism evidence="1">
    <name type="scientific">hydrothermal vent metagenome</name>
    <dbReference type="NCBI Taxonomy" id="652676"/>
    <lineage>
        <taxon>unclassified sequences</taxon>
        <taxon>metagenomes</taxon>
        <taxon>ecological metagenomes</taxon>
    </lineage>
</organism>
<proteinExistence type="predicted"/>
<dbReference type="NCBIfam" id="TIGR04433">
    <property type="entry name" value="UrcA_uranyl"/>
    <property type="match status" value="1"/>
</dbReference>